<dbReference type="GO" id="GO:0004867">
    <property type="term" value="F:serine-type endopeptidase inhibitor activity"/>
    <property type="evidence" value="ECO:0007669"/>
    <property type="project" value="InterPro"/>
</dbReference>
<evidence type="ECO:0000259" key="3">
    <source>
        <dbReference type="SMART" id="SM00131"/>
    </source>
</evidence>
<feature type="chain" id="PRO_5001515339" evidence="2">
    <location>
        <begin position="25"/>
        <end position="140"/>
    </location>
</feature>
<name>A0A023FE53_AMBCJ</name>
<dbReference type="SMART" id="SM00131">
    <property type="entry name" value="KU"/>
    <property type="match status" value="1"/>
</dbReference>
<organism evidence="4">
    <name type="scientific">Amblyomma cajennense</name>
    <name type="common">Cayenne tick</name>
    <name type="synonym">Acarus cajennensis</name>
    <dbReference type="NCBI Taxonomy" id="34607"/>
    <lineage>
        <taxon>Eukaryota</taxon>
        <taxon>Metazoa</taxon>
        <taxon>Ecdysozoa</taxon>
        <taxon>Arthropoda</taxon>
        <taxon>Chelicerata</taxon>
        <taxon>Arachnida</taxon>
        <taxon>Acari</taxon>
        <taxon>Parasitiformes</taxon>
        <taxon>Ixodida</taxon>
        <taxon>Ixodoidea</taxon>
        <taxon>Ixodidae</taxon>
        <taxon>Amblyomminae</taxon>
        <taxon>Amblyomma</taxon>
    </lineage>
</organism>
<feature type="region of interest" description="Disordered" evidence="1">
    <location>
        <begin position="121"/>
        <end position="140"/>
    </location>
</feature>
<keyword evidence="2" id="KW-0732">Signal</keyword>
<dbReference type="AlphaFoldDB" id="A0A023FE53"/>
<evidence type="ECO:0000256" key="2">
    <source>
        <dbReference type="SAM" id="SignalP"/>
    </source>
</evidence>
<dbReference type="Pfam" id="PF00014">
    <property type="entry name" value="Kunitz_BPTI"/>
    <property type="match status" value="1"/>
</dbReference>
<proteinExistence type="evidence at transcript level"/>
<dbReference type="Gene3D" id="4.10.410.10">
    <property type="entry name" value="Pancreatic trypsin inhibitor Kunitz domain"/>
    <property type="match status" value="1"/>
</dbReference>
<protein>
    <submittedName>
        <fullName evidence="4">Putative secreted mucin</fullName>
    </submittedName>
</protein>
<dbReference type="EMBL" id="GBBK01005418">
    <property type="protein sequence ID" value="JAC19064.1"/>
    <property type="molecule type" value="mRNA"/>
</dbReference>
<evidence type="ECO:0000256" key="1">
    <source>
        <dbReference type="SAM" id="MobiDB-lite"/>
    </source>
</evidence>
<evidence type="ECO:0000313" key="4">
    <source>
        <dbReference type="EMBL" id="JAC19064.1"/>
    </source>
</evidence>
<dbReference type="SUPFAM" id="SSF57362">
    <property type="entry name" value="BPTI-like"/>
    <property type="match status" value="1"/>
</dbReference>
<accession>A0A023FE53</accession>
<dbReference type="InterPro" id="IPR036880">
    <property type="entry name" value="Kunitz_BPTI_sf"/>
</dbReference>
<reference evidence="4" key="1">
    <citation type="submission" date="2014-03" db="EMBL/GenBank/DDBJ databases">
        <title>The sialotranscriptome of Amblyomma triste, Amblyomma parvum and Amblyomma cajennense ticks, uncovered by 454-based RNA-seq.</title>
        <authorList>
            <person name="Garcia G.R."/>
            <person name="Gardinassi L.G."/>
            <person name="Ribeiro J.M."/>
            <person name="Anatriello E."/>
            <person name="Ferreira B.R."/>
            <person name="Moreira H.N."/>
            <person name="Mafra C."/>
            <person name="Olegario M.M."/>
            <person name="Szabo P.J."/>
            <person name="Miranda-Santos I.K."/>
            <person name="Maruyama S.R."/>
        </authorList>
    </citation>
    <scope>NUCLEOTIDE SEQUENCE</scope>
    <source>
        <strain evidence="4">Uberlandia</strain>
        <tissue evidence="4">Salivary glands</tissue>
    </source>
</reference>
<feature type="signal peptide" evidence="2">
    <location>
        <begin position="1"/>
        <end position="24"/>
    </location>
</feature>
<sequence>MHVHGILAMKVCTCLLLILCMASAHHGALRGASNRRERKTCQLALREYVAESSVRLPRYFYNNNTKKCERFYWNGIMATGVYNTRFDCASVCNPGETAGYCTKQQPAGCEKGKSTTTKLYPTITTRSPGSASSLNSVDPL</sequence>
<dbReference type="InterPro" id="IPR002223">
    <property type="entry name" value="Kunitz_BPTI"/>
</dbReference>
<feature type="domain" description="BPTI/Kunitz inhibitor" evidence="3">
    <location>
        <begin position="39"/>
        <end position="93"/>
    </location>
</feature>